<organism evidence="1 3">
    <name type="scientific">Claviceps purpurea (strain 20.1)</name>
    <name type="common">Ergot fungus</name>
    <name type="synonym">Sphacelia segetum</name>
    <dbReference type="NCBI Taxonomy" id="1111077"/>
    <lineage>
        <taxon>Eukaryota</taxon>
        <taxon>Fungi</taxon>
        <taxon>Dikarya</taxon>
        <taxon>Ascomycota</taxon>
        <taxon>Pezizomycotina</taxon>
        <taxon>Sordariomycetes</taxon>
        <taxon>Hypocreomycetidae</taxon>
        <taxon>Hypocreales</taxon>
        <taxon>Clavicipitaceae</taxon>
        <taxon>Claviceps</taxon>
    </lineage>
</organism>
<accession>M1WIQ3</accession>
<evidence type="ECO:0000313" key="2">
    <source>
        <dbReference type="EMBL" id="CCE34905.1"/>
    </source>
</evidence>
<dbReference type="Proteomes" id="UP000016801">
    <property type="component" value="Unassembled WGS sequence"/>
</dbReference>
<evidence type="ECO:0000313" key="1">
    <source>
        <dbReference type="EMBL" id="CCE34879.1"/>
    </source>
</evidence>
<dbReference type="AlphaFoldDB" id="M1WIQ3"/>
<sequence>MERTAGQHDFLSRHQSSNG</sequence>
<dbReference type="HOGENOM" id="CLU_3429933_0_0_1"/>
<dbReference type="VEuPathDB" id="FungiDB:CPUR_08818"/>
<dbReference type="EMBL" id="CAGA01000155">
    <property type="protein sequence ID" value="CCE34905.1"/>
    <property type="molecule type" value="Genomic_DNA"/>
</dbReference>
<comment type="caution">
    <text evidence="1">The sequence shown here is derived from an EMBL/GenBank/DDBJ whole genome shotgun (WGS) entry which is preliminary data.</text>
</comment>
<proteinExistence type="predicted"/>
<protein>
    <submittedName>
        <fullName evidence="1">Uncharacterized protein</fullName>
    </submittedName>
</protein>
<dbReference type="VEuPathDB" id="FungiDB:CPUR_08844"/>
<reference evidence="1 3" key="2">
    <citation type="journal article" date="2013" name="PLoS Genet.">
        <title>Plant-symbiotic fungi as chemical engineers: Multi-genome analysis of the Clavicipitaceae reveals dynamics of alkaloid loci.</title>
        <authorList>
            <person name="Schardl C.L."/>
            <person name="Young C.A."/>
            <person name="Hesse U."/>
            <person name="Amyotte S.G."/>
            <person name="Andreeva K."/>
            <person name="Calie P.J."/>
            <person name="Fleetwood D.J."/>
            <person name="Haws D.C."/>
            <person name="Moore N."/>
            <person name="Oeser B."/>
            <person name="Panaccione D.G."/>
            <person name="Schweri K.K."/>
            <person name="Voisey C.R."/>
            <person name="Farman M.L."/>
            <person name="Jaromczyk J.W."/>
            <person name="Roe B.A."/>
            <person name="O'Sullivan D.M."/>
            <person name="Scott B."/>
            <person name="Tudzynski P."/>
            <person name="An Z."/>
            <person name="Arnaoudova E.G."/>
            <person name="Bullock C.T."/>
            <person name="Charlton N.D."/>
            <person name="Chen L."/>
            <person name="Cox M."/>
            <person name="Dinkins R.D."/>
            <person name="Florea S."/>
            <person name="Glenn A.E."/>
            <person name="Gordon A."/>
            <person name="Gueldener U."/>
            <person name="Harris D.R."/>
            <person name="Hollin W."/>
            <person name="Jaromczyk J."/>
            <person name="Johnson R.D."/>
            <person name="Khan A.K."/>
            <person name="Leistner E."/>
            <person name="Leuchtmann A."/>
            <person name="Li C."/>
            <person name="Liu J."/>
            <person name="Liu J."/>
            <person name="Liu M."/>
            <person name="Mace W."/>
            <person name="Machado C."/>
            <person name="Nagabhyru P."/>
            <person name="Pan J."/>
            <person name="Schmid J."/>
            <person name="Sugawara K."/>
            <person name="Steiner U."/>
            <person name="Takach J.E."/>
            <person name="Tanaka E."/>
            <person name="Webb J.S."/>
            <person name="Wilson E.V."/>
            <person name="Wiseman J.L."/>
            <person name="Yoshida R."/>
            <person name="Zeng Z."/>
        </authorList>
    </citation>
    <scope>NUCLEOTIDE SEQUENCE [LARGE SCALE GENOMIC DNA]</scope>
    <source>
        <strain evidence="1 3">20.1</strain>
    </source>
</reference>
<dbReference type="EMBL" id="CAGA01000143">
    <property type="protein sequence ID" value="CCE34879.1"/>
    <property type="molecule type" value="Genomic_DNA"/>
</dbReference>
<keyword evidence="3" id="KW-1185">Reference proteome</keyword>
<gene>
    <name evidence="1" type="ORF">CPUR_08818</name>
    <name evidence="2" type="ORF">CPUR_08844</name>
</gene>
<reference evidence="1" key="1">
    <citation type="submission" date="2011-10" db="EMBL/GenBank/DDBJ databases">
        <authorList>
            <person name="MIPS"/>
        </authorList>
    </citation>
    <scope>NUCLEOTIDE SEQUENCE</scope>
    <source>
        <strain evidence="1">20.1</strain>
    </source>
</reference>
<name>M1WIQ3_CLAP2</name>
<evidence type="ECO:0000313" key="3">
    <source>
        <dbReference type="Proteomes" id="UP000016801"/>
    </source>
</evidence>